<dbReference type="InterPro" id="IPR050351">
    <property type="entry name" value="BphY/WalK/GraS-like"/>
</dbReference>
<evidence type="ECO:0000256" key="7">
    <source>
        <dbReference type="ARBA" id="ARBA00023012"/>
    </source>
</evidence>
<organism evidence="10 11">
    <name type="scientific">Streptococcus gallinaceus</name>
    <dbReference type="NCBI Taxonomy" id="165758"/>
    <lineage>
        <taxon>Bacteria</taxon>
        <taxon>Bacillati</taxon>
        <taxon>Bacillota</taxon>
        <taxon>Bacilli</taxon>
        <taxon>Lactobacillales</taxon>
        <taxon>Streptococcaceae</taxon>
        <taxon>Streptococcus</taxon>
    </lineage>
</organism>
<keyword evidence="8" id="KW-1133">Transmembrane helix</keyword>
<gene>
    <name evidence="10" type="ORF">ABID27_000133</name>
</gene>
<evidence type="ECO:0000256" key="4">
    <source>
        <dbReference type="ARBA" id="ARBA00022553"/>
    </source>
</evidence>
<proteinExistence type="predicted"/>
<evidence type="ECO:0000256" key="1">
    <source>
        <dbReference type="ARBA" id="ARBA00000085"/>
    </source>
</evidence>
<dbReference type="Proteomes" id="UP001549055">
    <property type="component" value="Unassembled WGS sequence"/>
</dbReference>
<keyword evidence="8" id="KW-0812">Transmembrane</keyword>
<evidence type="ECO:0000313" key="10">
    <source>
        <dbReference type="EMBL" id="MET3643516.1"/>
    </source>
</evidence>
<feature type="transmembrane region" description="Helical" evidence="8">
    <location>
        <begin position="9"/>
        <end position="31"/>
    </location>
</feature>
<dbReference type="InterPro" id="IPR003594">
    <property type="entry name" value="HATPase_dom"/>
</dbReference>
<accession>A0ABV2JHY1</accession>
<evidence type="ECO:0000313" key="11">
    <source>
        <dbReference type="Proteomes" id="UP001549055"/>
    </source>
</evidence>
<dbReference type="PANTHER" id="PTHR45453:SF1">
    <property type="entry name" value="PHOSPHATE REGULON SENSOR PROTEIN PHOR"/>
    <property type="match status" value="1"/>
</dbReference>
<keyword evidence="4" id="KW-0597">Phosphoprotein</keyword>
<keyword evidence="6 10" id="KW-0418">Kinase</keyword>
<comment type="subcellular location">
    <subcellularLocation>
        <location evidence="2">Membrane</location>
    </subcellularLocation>
</comment>
<keyword evidence="5" id="KW-0808">Transferase</keyword>
<dbReference type="SMART" id="SM00388">
    <property type="entry name" value="HisKA"/>
    <property type="match status" value="1"/>
</dbReference>
<dbReference type="SUPFAM" id="SSF55874">
    <property type="entry name" value="ATPase domain of HSP90 chaperone/DNA topoisomerase II/histidine kinase"/>
    <property type="match status" value="1"/>
</dbReference>
<dbReference type="PROSITE" id="PS50109">
    <property type="entry name" value="HIS_KIN"/>
    <property type="match status" value="1"/>
</dbReference>
<reference evidence="10 11" key="1">
    <citation type="submission" date="2024-06" db="EMBL/GenBank/DDBJ databases">
        <title>Genomic Encyclopedia of Type Strains, Phase IV (KMG-IV): sequencing the most valuable type-strain genomes for metagenomic binning, comparative biology and taxonomic classification.</title>
        <authorList>
            <person name="Goeker M."/>
        </authorList>
    </citation>
    <scope>NUCLEOTIDE SEQUENCE [LARGE SCALE GENOMIC DNA]</scope>
    <source>
        <strain evidence="10 11">DSM 15349</strain>
    </source>
</reference>
<dbReference type="Gene3D" id="1.10.287.130">
    <property type="match status" value="1"/>
</dbReference>
<comment type="catalytic activity">
    <reaction evidence="1">
        <text>ATP + protein L-histidine = ADP + protein N-phospho-L-histidine.</text>
        <dbReference type="EC" id="2.7.13.3"/>
    </reaction>
</comment>
<keyword evidence="11" id="KW-1185">Reference proteome</keyword>
<evidence type="ECO:0000259" key="9">
    <source>
        <dbReference type="PROSITE" id="PS50109"/>
    </source>
</evidence>
<dbReference type="SUPFAM" id="SSF47384">
    <property type="entry name" value="Homodimeric domain of signal transducing histidine kinase"/>
    <property type="match status" value="1"/>
</dbReference>
<dbReference type="PANTHER" id="PTHR45453">
    <property type="entry name" value="PHOSPHATE REGULON SENSOR PROTEIN PHOR"/>
    <property type="match status" value="1"/>
</dbReference>
<protein>
    <recommendedName>
        <fullName evidence="3">histidine kinase</fullName>
        <ecNumber evidence="3">2.7.13.3</ecNumber>
    </recommendedName>
</protein>
<feature type="domain" description="Histidine kinase" evidence="9">
    <location>
        <begin position="177"/>
        <end position="386"/>
    </location>
</feature>
<dbReference type="InterPro" id="IPR036097">
    <property type="entry name" value="HisK_dim/P_sf"/>
</dbReference>
<dbReference type="Gene3D" id="3.30.565.10">
    <property type="entry name" value="Histidine kinase-like ATPase, C-terminal domain"/>
    <property type="match status" value="1"/>
</dbReference>
<keyword evidence="8" id="KW-0472">Membrane</keyword>
<evidence type="ECO:0000256" key="5">
    <source>
        <dbReference type="ARBA" id="ARBA00022679"/>
    </source>
</evidence>
<dbReference type="InterPro" id="IPR036890">
    <property type="entry name" value="HATPase_C_sf"/>
</dbReference>
<keyword evidence="7" id="KW-0902">Two-component regulatory system</keyword>
<comment type="caution">
    <text evidence="10">The sequence shown here is derived from an EMBL/GenBank/DDBJ whole genome shotgun (WGS) entry which is preliminary data.</text>
</comment>
<dbReference type="InterPro" id="IPR003661">
    <property type="entry name" value="HisK_dim/P_dom"/>
</dbReference>
<dbReference type="GO" id="GO:0016301">
    <property type="term" value="F:kinase activity"/>
    <property type="evidence" value="ECO:0007669"/>
    <property type="project" value="UniProtKB-KW"/>
</dbReference>
<evidence type="ECO:0000256" key="2">
    <source>
        <dbReference type="ARBA" id="ARBA00004370"/>
    </source>
</evidence>
<dbReference type="InterPro" id="IPR005467">
    <property type="entry name" value="His_kinase_dom"/>
</dbReference>
<evidence type="ECO:0000256" key="8">
    <source>
        <dbReference type="SAM" id="Phobius"/>
    </source>
</evidence>
<evidence type="ECO:0000256" key="3">
    <source>
        <dbReference type="ARBA" id="ARBA00012438"/>
    </source>
</evidence>
<dbReference type="Pfam" id="PF00512">
    <property type="entry name" value="HisKA"/>
    <property type="match status" value="1"/>
</dbReference>
<dbReference type="EMBL" id="JBEPMK010000001">
    <property type="protein sequence ID" value="MET3643516.1"/>
    <property type="molecule type" value="Genomic_DNA"/>
</dbReference>
<sequence length="386" mass="43092">MIARLRKQFVIVTMSLLTVVVVLLLAVNHYYSQFWDKMDNYRLVRLVASNQYLTSPNDEELALVTIPPNQPSKVQLNNTLLSNDEVEILSQKMLKKGKKTRKYQDYIYAIKESKDGQISLAFLDTTSYKDNLGQYILEGTFAIFGFLLLSGVSLYLSRFIVKPAQDALAREKQFVSDASHELKTPIAAIQANAQVLKNEGADSRYLGHIISESKRMEGLVQQLLGLTRLETTPLPSSGSQCNLSAICEEMLLTYESLAFEEGKVISENILADVLVKGEESQLKQLLAILLDNAIKHSKSGSSIDVSLALKKKKVRIVVANQAYPYPQEVMSNLFNRFYQAEESHHQAESFGLGLAIAKAIVAQHRGTITVEQADGQFFIQVDLPLA</sequence>
<dbReference type="Pfam" id="PF02518">
    <property type="entry name" value="HATPase_c"/>
    <property type="match status" value="1"/>
</dbReference>
<dbReference type="CDD" id="cd00082">
    <property type="entry name" value="HisKA"/>
    <property type="match status" value="1"/>
</dbReference>
<evidence type="ECO:0000256" key="6">
    <source>
        <dbReference type="ARBA" id="ARBA00022777"/>
    </source>
</evidence>
<dbReference type="EC" id="2.7.13.3" evidence="3"/>
<feature type="transmembrane region" description="Helical" evidence="8">
    <location>
        <begin position="135"/>
        <end position="156"/>
    </location>
</feature>
<dbReference type="SMART" id="SM00387">
    <property type="entry name" value="HATPase_c"/>
    <property type="match status" value="1"/>
</dbReference>
<name>A0ABV2JHY1_9STRE</name>
<dbReference type="RefSeq" id="WP_354279551.1">
    <property type="nucleotide sequence ID" value="NZ_JBEPMK010000001.1"/>
</dbReference>